<dbReference type="PANTHER" id="PTHR30543:SF21">
    <property type="entry name" value="NAD(P)H-DEPENDENT FMN REDUCTASE LOT6"/>
    <property type="match status" value="1"/>
</dbReference>
<dbReference type="GO" id="GO:0010181">
    <property type="term" value="F:FMN binding"/>
    <property type="evidence" value="ECO:0007669"/>
    <property type="project" value="TreeGrafter"/>
</dbReference>
<name>A0A432ZQ19_9GAMM</name>
<gene>
    <name evidence="4" type="ORF">CWI84_08250</name>
</gene>
<dbReference type="InterPro" id="IPR050712">
    <property type="entry name" value="NAD(P)H-dep_reductase"/>
</dbReference>
<dbReference type="InterPro" id="IPR029039">
    <property type="entry name" value="Flavoprotein-like_sf"/>
</dbReference>
<dbReference type="EMBL" id="PIQH01000007">
    <property type="protein sequence ID" value="RUO79941.1"/>
    <property type="molecule type" value="Genomic_DNA"/>
</dbReference>
<comment type="caution">
    <text evidence="4">The sequence shown here is derived from an EMBL/GenBank/DDBJ whole genome shotgun (WGS) entry which is preliminary data.</text>
</comment>
<reference evidence="4 5" key="1">
    <citation type="journal article" date="2011" name="Front. Microbiol.">
        <title>Genomic signatures of strain selection and enhancement in Bacillus atrophaeus var. globigii, a historical biowarfare simulant.</title>
        <authorList>
            <person name="Gibbons H.S."/>
            <person name="Broomall S.M."/>
            <person name="McNew L.A."/>
            <person name="Daligault H."/>
            <person name="Chapman C."/>
            <person name="Bruce D."/>
            <person name="Karavis M."/>
            <person name="Krepps M."/>
            <person name="McGregor P.A."/>
            <person name="Hong C."/>
            <person name="Park K.H."/>
            <person name="Akmal A."/>
            <person name="Feldman A."/>
            <person name="Lin J.S."/>
            <person name="Chang W.E."/>
            <person name="Higgs B.W."/>
            <person name="Demirev P."/>
            <person name="Lindquist J."/>
            <person name="Liem A."/>
            <person name="Fochler E."/>
            <person name="Read T.D."/>
            <person name="Tapia R."/>
            <person name="Johnson S."/>
            <person name="Bishop-Lilly K.A."/>
            <person name="Detter C."/>
            <person name="Han C."/>
            <person name="Sozhamannan S."/>
            <person name="Rosenzweig C.N."/>
            <person name="Skowronski E.W."/>
        </authorList>
    </citation>
    <scope>NUCLEOTIDE SEQUENCE [LARGE SCALE GENOMIC DNA]</scope>
    <source>
        <strain evidence="4 5">CC-PW-9</strain>
    </source>
</reference>
<proteinExistence type="predicted"/>
<evidence type="ECO:0000313" key="5">
    <source>
        <dbReference type="Proteomes" id="UP000287996"/>
    </source>
</evidence>
<dbReference type="GO" id="GO:0016491">
    <property type="term" value="F:oxidoreductase activity"/>
    <property type="evidence" value="ECO:0007669"/>
    <property type="project" value="InterPro"/>
</dbReference>
<organism evidence="4 5">
    <name type="scientific">Idiomarina tyrosinivorans</name>
    <dbReference type="NCBI Taxonomy" id="1445662"/>
    <lineage>
        <taxon>Bacteria</taxon>
        <taxon>Pseudomonadati</taxon>
        <taxon>Pseudomonadota</taxon>
        <taxon>Gammaproteobacteria</taxon>
        <taxon>Alteromonadales</taxon>
        <taxon>Idiomarinaceae</taxon>
        <taxon>Idiomarina</taxon>
    </lineage>
</organism>
<comment type="cofactor">
    <cofactor evidence="1">
        <name>FMN</name>
        <dbReference type="ChEBI" id="CHEBI:58210"/>
    </cofactor>
</comment>
<feature type="domain" description="NADPH-dependent FMN reductase-like" evidence="3">
    <location>
        <begin position="1"/>
        <end position="141"/>
    </location>
</feature>
<dbReference type="SUPFAM" id="SSF52218">
    <property type="entry name" value="Flavoproteins"/>
    <property type="match status" value="1"/>
</dbReference>
<dbReference type="Gene3D" id="3.40.50.360">
    <property type="match status" value="1"/>
</dbReference>
<dbReference type="AlphaFoldDB" id="A0A432ZQ19"/>
<keyword evidence="2" id="KW-0288">FMN</keyword>
<keyword evidence="5" id="KW-1185">Reference proteome</keyword>
<dbReference type="Pfam" id="PF03358">
    <property type="entry name" value="FMN_red"/>
    <property type="match status" value="1"/>
</dbReference>
<evidence type="ECO:0000313" key="4">
    <source>
        <dbReference type="EMBL" id="RUO79941.1"/>
    </source>
</evidence>
<protein>
    <submittedName>
        <fullName evidence="4">NADPH-dependent oxidoreductase</fullName>
    </submittedName>
</protein>
<dbReference type="OrthoDB" id="5767802at2"/>
<evidence type="ECO:0000256" key="2">
    <source>
        <dbReference type="ARBA" id="ARBA00022643"/>
    </source>
</evidence>
<accession>A0A432ZQ19</accession>
<dbReference type="RefSeq" id="WP_126842117.1">
    <property type="nucleotide sequence ID" value="NZ_PIQH01000007.1"/>
</dbReference>
<dbReference type="GO" id="GO:0005829">
    <property type="term" value="C:cytosol"/>
    <property type="evidence" value="ECO:0007669"/>
    <property type="project" value="TreeGrafter"/>
</dbReference>
<evidence type="ECO:0000259" key="3">
    <source>
        <dbReference type="Pfam" id="PF03358"/>
    </source>
</evidence>
<dbReference type="InterPro" id="IPR005025">
    <property type="entry name" value="FMN_Rdtase-like_dom"/>
</dbReference>
<dbReference type="PANTHER" id="PTHR30543">
    <property type="entry name" value="CHROMATE REDUCTASE"/>
    <property type="match status" value="1"/>
</dbReference>
<sequence>MSILILAASRREASLNKRFQKRIHELALANDINAECLSADALDAPIYHGDDEDQSGVPESMQALGKKIAAADKVVIVTPEYNASIPPLLKNAIDWTSRLDSGVWKHKKVLLAAASPGALGGIRGLSHLRDILGNVLAWTAPLFASCRNASDETIAAMDDAFLLNFLRQGDDDA</sequence>
<evidence type="ECO:0000256" key="1">
    <source>
        <dbReference type="ARBA" id="ARBA00001917"/>
    </source>
</evidence>
<dbReference type="Proteomes" id="UP000287996">
    <property type="component" value="Unassembled WGS sequence"/>
</dbReference>
<keyword evidence="2" id="KW-0285">Flavoprotein</keyword>